<evidence type="ECO:0000313" key="2">
    <source>
        <dbReference type="EMBL" id="GFO19604.1"/>
    </source>
</evidence>
<organism evidence="2 3">
    <name type="scientific">Plakobranchus ocellatus</name>
    <dbReference type="NCBI Taxonomy" id="259542"/>
    <lineage>
        <taxon>Eukaryota</taxon>
        <taxon>Metazoa</taxon>
        <taxon>Spiralia</taxon>
        <taxon>Lophotrochozoa</taxon>
        <taxon>Mollusca</taxon>
        <taxon>Gastropoda</taxon>
        <taxon>Heterobranchia</taxon>
        <taxon>Euthyneura</taxon>
        <taxon>Panpulmonata</taxon>
        <taxon>Sacoglossa</taxon>
        <taxon>Placobranchoidea</taxon>
        <taxon>Plakobranchidae</taxon>
        <taxon>Plakobranchus</taxon>
    </lineage>
</organism>
<sequence length="121" mass="13182">MSWAVVKESTVLSYLSNKKAGHARTPILLLRAPSTLSGGIPVTVITTFRLVLLSQRQSSGIIWRTCKICGNEDNRRYFAAFILRKSLEENLEIKRLGPEPPPGTLSLDPAGGLPSPCPPVN</sequence>
<dbReference type="EMBL" id="BLXT01005065">
    <property type="protein sequence ID" value="GFO19604.1"/>
    <property type="molecule type" value="Genomic_DNA"/>
</dbReference>
<name>A0AAV4BMN5_9GAST</name>
<protein>
    <submittedName>
        <fullName evidence="2">Uncharacterized protein</fullName>
    </submittedName>
</protein>
<evidence type="ECO:0000256" key="1">
    <source>
        <dbReference type="SAM" id="MobiDB-lite"/>
    </source>
</evidence>
<dbReference type="AlphaFoldDB" id="A0AAV4BMN5"/>
<reference evidence="2 3" key="1">
    <citation type="journal article" date="2021" name="Elife">
        <title>Chloroplast acquisition without the gene transfer in kleptoplastic sea slugs, Plakobranchus ocellatus.</title>
        <authorList>
            <person name="Maeda T."/>
            <person name="Takahashi S."/>
            <person name="Yoshida T."/>
            <person name="Shimamura S."/>
            <person name="Takaki Y."/>
            <person name="Nagai Y."/>
            <person name="Toyoda A."/>
            <person name="Suzuki Y."/>
            <person name="Arimoto A."/>
            <person name="Ishii H."/>
            <person name="Satoh N."/>
            <person name="Nishiyama T."/>
            <person name="Hasebe M."/>
            <person name="Maruyama T."/>
            <person name="Minagawa J."/>
            <person name="Obokata J."/>
            <person name="Shigenobu S."/>
        </authorList>
    </citation>
    <scope>NUCLEOTIDE SEQUENCE [LARGE SCALE GENOMIC DNA]</scope>
</reference>
<accession>A0AAV4BMN5</accession>
<comment type="caution">
    <text evidence="2">The sequence shown here is derived from an EMBL/GenBank/DDBJ whole genome shotgun (WGS) entry which is preliminary data.</text>
</comment>
<proteinExistence type="predicted"/>
<evidence type="ECO:0000313" key="3">
    <source>
        <dbReference type="Proteomes" id="UP000735302"/>
    </source>
</evidence>
<feature type="region of interest" description="Disordered" evidence="1">
    <location>
        <begin position="94"/>
        <end position="121"/>
    </location>
</feature>
<keyword evidence="3" id="KW-1185">Reference proteome</keyword>
<gene>
    <name evidence="2" type="ORF">PoB_004610900</name>
</gene>
<dbReference type="Proteomes" id="UP000735302">
    <property type="component" value="Unassembled WGS sequence"/>
</dbReference>